<comment type="caution">
    <text evidence="9">The sequence shown here is derived from an EMBL/GenBank/DDBJ whole genome shotgun (WGS) entry which is preliminary data.</text>
</comment>
<evidence type="ECO:0000256" key="7">
    <source>
        <dbReference type="SAM" id="MobiDB-lite"/>
    </source>
</evidence>
<evidence type="ECO:0000256" key="1">
    <source>
        <dbReference type="ARBA" id="ARBA00004316"/>
    </source>
</evidence>
<evidence type="ECO:0000256" key="3">
    <source>
        <dbReference type="ARBA" id="ARBA00022490"/>
    </source>
</evidence>
<feature type="domain" description="Cortactin-binding protein-2 N-terminal" evidence="8">
    <location>
        <begin position="1"/>
        <end position="88"/>
    </location>
</feature>
<dbReference type="EMBL" id="JAFIRN010000012">
    <property type="protein sequence ID" value="KAG5837724.1"/>
    <property type="molecule type" value="Genomic_DNA"/>
</dbReference>
<evidence type="ECO:0000259" key="8">
    <source>
        <dbReference type="Pfam" id="PF09727"/>
    </source>
</evidence>
<dbReference type="InterPro" id="IPR050719">
    <property type="entry name" value="Cortactin-Actin_Reg"/>
</dbReference>
<keyword evidence="4" id="KW-0597">Phosphoprotein</keyword>
<dbReference type="AlphaFoldDB" id="A0A9D3LVF7"/>
<comment type="subcellular location">
    <subcellularLocation>
        <location evidence="1">Cell projection</location>
    </subcellularLocation>
    <subcellularLocation>
        <location evidence="2">Cytoplasm</location>
    </subcellularLocation>
</comment>
<organism evidence="9 10">
    <name type="scientific">Anguilla anguilla</name>
    <name type="common">European freshwater eel</name>
    <name type="synonym">Muraena anguilla</name>
    <dbReference type="NCBI Taxonomy" id="7936"/>
    <lineage>
        <taxon>Eukaryota</taxon>
        <taxon>Metazoa</taxon>
        <taxon>Chordata</taxon>
        <taxon>Craniata</taxon>
        <taxon>Vertebrata</taxon>
        <taxon>Euteleostomi</taxon>
        <taxon>Actinopterygii</taxon>
        <taxon>Neopterygii</taxon>
        <taxon>Teleostei</taxon>
        <taxon>Anguilliformes</taxon>
        <taxon>Anguillidae</taxon>
        <taxon>Anguilla</taxon>
    </lineage>
</organism>
<dbReference type="PANTHER" id="PTHR23166:SF9">
    <property type="entry name" value="CTTNBP2 N-TERMINAL-LIKE PROTEIN"/>
    <property type="match status" value="1"/>
</dbReference>
<dbReference type="Proteomes" id="UP001044222">
    <property type="component" value="Chromosome 12"/>
</dbReference>
<evidence type="ECO:0000256" key="6">
    <source>
        <dbReference type="ARBA" id="ARBA00023273"/>
    </source>
</evidence>
<dbReference type="InterPro" id="IPR019131">
    <property type="entry name" value="Cortactin-binding_p2_N"/>
</dbReference>
<protein>
    <recommendedName>
        <fullName evidence="8">Cortactin-binding protein-2 N-terminal domain-containing protein</fullName>
    </recommendedName>
</protein>
<keyword evidence="6" id="KW-0966">Cell projection</keyword>
<dbReference type="PANTHER" id="PTHR23166">
    <property type="entry name" value="FILAMIN/GPBP-INTERACTING PROTEIN"/>
    <property type="match status" value="1"/>
</dbReference>
<reference evidence="9" key="1">
    <citation type="submission" date="2021-01" db="EMBL/GenBank/DDBJ databases">
        <title>A chromosome-scale assembly of European eel, Anguilla anguilla.</title>
        <authorList>
            <person name="Henkel C."/>
            <person name="Jong-Raadsen S.A."/>
            <person name="Dufour S."/>
            <person name="Weltzien F.-A."/>
            <person name="Palstra A.P."/>
            <person name="Pelster B."/>
            <person name="Spaink H.P."/>
            <person name="Van Den Thillart G.E."/>
            <person name="Jansen H."/>
            <person name="Zahm M."/>
            <person name="Klopp C."/>
            <person name="Cedric C."/>
            <person name="Louis A."/>
            <person name="Berthelot C."/>
            <person name="Parey E."/>
            <person name="Roest Crollius H."/>
            <person name="Montfort J."/>
            <person name="Robinson-Rechavi M."/>
            <person name="Bucao C."/>
            <person name="Bouchez O."/>
            <person name="Gislard M."/>
            <person name="Lluch J."/>
            <person name="Milhes M."/>
            <person name="Lampietro C."/>
            <person name="Lopez Roques C."/>
            <person name="Donnadieu C."/>
            <person name="Braasch I."/>
            <person name="Desvignes T."/>
            <person name="Postlethwait J."/>
            <person name="Bobe J."/>
            <person name="Guiguen Y."/>
            <person name="Dirks R."/>
        </authorList>
    </citation>
    <scope>NUCLEOTIDE SEQUENCE</scope>
    <source>
        <strain evidence="9">Tag_6206</strain>
        <tissue evidence="9">Liver</tissue>
    </source>
</reference>
<evidence type="ECO:0000313" key="9">
    <source>
        <dbReference type="EMBL" id="KAG5837724.1"/>
    </source>
</evidence>
<keyword evidence="10" id="KW-1185">Reference proteome</keyword>
<evidence type="ECO:0000256" key="2">
    <source>
        <dbReference type="ARBA" id="ARBA00004496"/>
    </source>
</evidence>
<evidence type="ECO:0000313" key="10">
    <source>
        <dbReference type="Proteomes" id="UP001044222"/>
    </source>
</evidence>
<evidence type="ECO:0000256" key="4">
    <source>
        <dbReference type="ARBA" id="ARBA00022553"/>
    </source>
</evidence>
<feature type="region of interest" description="Disordered" evidence="7">
    <location>
        <begin position="73"/>
        <end position="106"/>
    </location>
</feature>
<dbReference type="GO" id="GO:0042995">
    <property type="term" value="C:cell projection"/>
    <property type="evidence" value="ECO:0007669"/>
    <property type="project" value="UniProtKB-SubCell"/>
</dbReference>
<evidence type="ECO:0000256" key="5">
    <source>
        <dbReference type="ARBA" id="ARBA00023054"/>
    </source>
</evidence>
<keyword evidence="5" id="KW-0175">Coiled coil</keyword>
<accession>A0A9D3LVF7</accession>
<dbReference type="Pfam" id="PF09727">
    <property type="entry name" value="CortBP2"/>
    <property type="match status" value="1"/>
</dbReference>
<name>A0A9D3LVF7_ANGAN</name>
<gene>
    <name evidence="9" type="ORF">ANANG_G00215600</name>
</gene>
<feature type="non-terminal residue" evidence="9">
    <location>
        <position position="106"/>
    </location>
</feature>
<proteinExistence type="predicted"/>
<keyword evidence="3" id="KW-0963">Cytoplasm</keyword>
<sequence length="106" mass="12350">MAHCKRMQERMMGQLAAVESRHRKVIADLEEEKRRHAQDTAEGDDVTYMLEKERERLLQQLDFEQAQVQRLEKEQQRLWGQAEQERHRASAQARGGGPARGRAGPE</sequence>
<dbReference type="GO" id="GO:0005737">
    <property type="term" value="C:cytoplasm"/>
    <property type="evidence" value="ECO:0007669"/>
    <property type="project" value="UniProtKB-SubCell"/>
</dbReference>